<reference evidence="1 2" key="1">
    <citation type="submission" date="2016-09" db="EMBL/GenBank/DDBJ databases">
        <title>Couchioplanes caeruleus draft genome sequence.</title>
        <authorList>
            <person name="Sheehan J."/>
            <person name="Caffrey P."/>
        </authorList>
    </citation>
    <scope>NUCLEOTIDE SEQUENCE [LARGE SCALE GENOMIC DNA]</scope>
    <source>
        <strain evidence="1 2">DSM 43634</strain>
    </source>
</reference>
<gene>
    <name evidence="1" type="ORF">BG844_12890</name>
</gene>
<proteinExistence type="predicted"/>
<accession>A0A1K0GNB9</accession>
<organism evidence="1 2">
    <name type="scientific">Couchioplanes caeruleus subsp. caeruleus</name>
    <dbReference type="NCBI Taxonomy" id="56427"/>
    <lineage>
        <taxon>Bacteria</taxon>
        <taxon>Bacillati</taxon>
        <taxon>Actinomycetota</taxon>
        <taxon>Actinomycetes</taxon>
        <taxon>Micromonosporales</taxon>
        <taxon>Micromonosporaceae</taxon>
        <taxon>Couchioplanes</taxon>
    </lineage>
</organism>
<protein>
    <submittedName>
        <fullName evidence="1">Uncharacterized protein</fullName>
    </submittedName>
</protein>
<keyword evidence="2" id="KW-1185">Reference proteome</keyword>
<dbReference type="EMBL" id="MEIA01000130">
    <property type="protein sequence ID" value="OJF13854.1"/>
    <property type="molecule type" value="Genomic_DNA"/>
</dbReference>
<comment type="caution">
    <text evidence="1">The sequence shown here is derived from an EMBL/GenBank/DDBJ whole genome shotgun (WGS) entry which is preliminary data.</text>
</comment>
<name>A0A1K0GNB9_9ACTN</name>
<sequence>MDCTSRTAQRAIEGFLARARTTDGINILYLSCHGIQDDRGRLHFAFADTAMRRSTGSGW</sequence>
<evidence type="ECO:0000313" key="2">
    <source>
        <dbReference type="Proteomes" id="UP000182486"/>
    </source>
</evidence>
<dbReference type="AlphaFoldDB" id="A0A1K0GNB9"/>
<evidence type="ECO:0000313" key="1">
    <source>
        <dbReference type="EMBL" id="OJF13854.1"/>
    </source>
</evidence>
<dbReference type="Proteomes" id="UP000182486">
    <property type="component" value="Unassembled WGS sequence"/>
</dbReference>